<keyword evidence="5 6" id="KW-0472">Membrane</keyword>
<dbReference type="AlphaFoldDB" id="A0A183UCQ8"/>
<accession>A0A183UCQ8</accession>
<dbReference type="InterPro" id="IPR006696">
    <property type="entry name" value="DUF423"/>
</dbReference>
<dbReference type="PANTHER" id="PTHR43461:SF1">
    <property type="entry name" value="TRANSMEMBRANE PROTEIN 256"/>
    <property type="match status" value="1"/>
</dbReference>
<keyword evidence="3 6" id="KW-0812">Transmembrane</keyword>
<reference evidence="9" key="1">
    <citation type="submission" date="2016-06" db="UniProtKB">
        <authorList>
            <consortium name="WormBaseParasite"/>
        </authorList>
    </citation>
    <scope>IDENTIFICATION</scope>
</reference>
<evidence type="ECO:0000256" key="1">
    <source>
        <dbReference type="ARBA" id="ARBA00004141"/>
    </source>
</evidence>
<gene>
    <name evidence="7" type="ORF">TCNE_LOCUS6278</name>
</gene>
<feature type="transmembrane region" description="Helical" evidence="6">
    <location>
        <begin position="107"/>
        <end position="127"/>
    </location>
</feature>
<protein>
    <submittedName>
        <fullName evidence="9">Transmembrane protein 256</fullName>
    </submittedName>
</protein>
<dbReference type="PANTHER" id="PTHR43461">
    <property type="entry name" value="TRANSMEMBRANE PROTEIN 256"/>
    <property type="match status" value="1"/>
</dbReference>
<feature type="transmembrane region" description="Helical" evidence="6">
    <location>
        <begin position="168"/>
        <end position="189"/>
    </location>
</feature>
<reference evidence="7 8" key="2">
    <citation type="submission" date="2018-11" db="EMBL/GenBank/DDBJ databases">
        <authorList>
            <consortium name="Pathogen Informatics"/>
        </authorList>
    </citation>
    <scope>NUCLEOTIDE SEQUENCE [LARGE SCALE GENOMIC DNA]</scope>
</reference>
<evidence type="ECO:0000256" key="3">
    <source>
        <dbReference type="ARBA" id="ARBA00022692"/>
    </source>
</evidence>
<dbReference type="GO" id="GO:0016020">
    <property type="term" value="C:membrane"/>
    <property type="evidence" value="ECO:0007669"/>
    <property type="project" value="UniProtKB-SubCell"/>
</dbReference>
<comment type="subcellular location">
    <subcellularLocation>
        <location evidence="1">Membrane</location>
        <topology evidence="1">Multi-pass membrane protein</topology>
    </subcellularLocation>
</comment>
<evidence type="ECO:0000256" key="2">
    <source>
        <dbReference type="ARBA" id="ARBA00006208"/>
    </source>
</evidence>
<dbReference type="WBParaSite" id="TCNE_0000627801-mRNA-1">
    <property type="protein sequence ID" value="TCNE_0000627801-mRNA-1"/>
    <property type="gene ID" value="TCNE_0000627801"/>
</dbReference>
<proteinExistence type="inferred from homology"/>
<evidence type="ECO:0000313" key="8">
    <source>
        <dbReference type="Proteomes" id="UP000050794"/>
    </source>
</evidence>
<comment type="similarity">
    <text evidence="2">Belongs to the TMEM256 family.</text>
</comment>
<sequence>MRAHHYAAARRQCTISARNCAGGCPQCTTSITSTPKKLTSFFCDLISLSHSLFLRRFRVSMFTTLHFRLLDCLRNFVPLGNRLELPQVSHSEMPYCAARSVLWRSSLIIRLAGLSGAAAVSLGAYGAHGLRQKEGIDAKRIRSYDQGSRYHLLHSLALLGAPLARFPLLTSTLLLTGMAIFCGNCYYYGYTGDNRYVRYTPIGGVMIIVAWLSFVL</sequence>
<dbReference type="Pfam" id="PF04241">
    <property type="entry name" value="DUF423"/>
    <property type="match status" value="1"/>
</dbReference>
<name>A0A183UCQ8_TOXCA</name>
<keyword evidence="8" id="KW-1185">Reference proteome</keyword>
<evidence type="ECO:0000256" key="4">
    <source>
        <dbReference type="ARBA" id="ARBA00022989"/>
    </source>
</evidence>
<dbReference type="Proteomes" id="UP000050794">
    <property type="component" value="Unassembled WGS sequence"/>
</dbReference>
<evidence type="ECO:0000256" key="6">
    <source>
        <dbReference type="SAM" id="Phobius"/>
    </source>
</evidence>
<evidence type="ECO:0000313" key="9">
    <source>
        <dbReference type="WBParaSite" id="TCNE_0000627801-mRNA-1"/>
    </source>
</evidence>
<keyword evidence="4 6" id="KW-1133">Transmembrane helix</keyword>
<evidence type="ECO:0000313" key="7">
    <source>
        <dbReference type="EMBL" id="VDM37584.1"/>
    </source>
</evidence>
<dbReference type="EMBL" id="UYWY01019465">
    <property type="protein sequence ID" value="VDM37584.1"/>
    <property type="molecule type" value="Genomic_DNA"/>
</dbReference>
<evidence type="ECO:0000256" key="5">
    <source>
        <dbReference type="ARBA" id="ARBA00023136"/>
    </source>
</evidence>
<organism evidence="8 9">
    <name type="scientific">Toxocara canis</name>
    <name type="common">Canine roundworm</name>
    <dbReference type="NCBI Taxonomy" id="6265"/>
    <lineage>
        <taxon>Eukaryota</taxon>
        <taxon>Metazoa</taxon>
        <taxon>Ecdysozoa</taxon>
        <taxon>Nematoda</taxon>
        <taxon>Chromadorea</taxon>
        <taxon>Rhabditida</taxon>
        <taxon>Spirurina</taxon>
        <taxon>Ascaridomorpha</taxon>
        <taxon>Ascaridoidea</taxon>
        <taxon>Toxocaridae</taxon>
        <taxon>Toxocara</taxon>
    </lineage>
</organism>
<feature type="transmembrane region" description="Helical" evidence="6">
    <location>
        <begin position="196"/>
        <end position="214"/>
    </location>
</feature>